<evidence type="ECO:0000313" key="2">
    <source>
        <dbReference type="EMBL" id="CUP75158.1"/>
    </source>
</evidence>
<proteinExistence type="predicted"/>
<accession>A0A174QW90</accession>
<organism evidence="2 3">
    <name type="scientific">Clostridium baratii</name>
    <dbReference type="NCBI Taxonomy" id="1561"/>
    <lineage>
        <taxon>Bacteria</taxon>
        <taxon>Bacillati</taxon>
        <taxon>Bacillota</taxon>
        <taxon>Clostridia</taxon>
        <taxon>Eubacteriales</taxon>
        <taxon>Clostridiaceae</taxon>
        <taxon>Clostridium</taxon>
    </lineage>
</organism>
<gene>
    <name evidence="2" type="ORF">ERS852568_00661</name>
</gene>
<feature type="transmembrane region" description="Helical" evidence="1">
    <location>
        <begin position="113"/>
        <end position="130"/>
    </location>
</feature>
<dbReference type="EMBL" id="CZBO01000001">
    <property type="protein sequence ID" value="CUP75158.1"/>
    <property type="molecule type" value="Genomic_DNA"/>
</dbReference>
<name>A0A174QW90_9CLOT</name>
<dbReference type="RefSeq" id="WP_055206704.1">
    <property type="nucleotide sequence ID" value="NZ_CZBO01000001.1"/>
</dbReference>
<dbReference type="AlphaFoldDB" id="A0A174QW90"/>
<keyword evidence="1" id="KW-0812">Transmembrane</keyword>
<keyword evidence="1" id="KW-0472">Membrane</keyword>
<protein>
    <submittedName>
        <fullName evidence="2">Uncharacterized protein</fullName>
    </submittedName>
</protein>
<evidence type="ECO:0000256" key="1">
    <source>
        <dbReference type="SAM" id="Phobius"/>
    </source>
</evidence>
<evidence type="ECO:0000313" key="3">
    <source>
        <dbReference type="Proteomes" id="UP000095563"/>
    </source>
</evidence>
<dbReference type="Proteomes" id="UP000095563">
    <property type="component" value="Unassembled WGS sequence"/>
</dbReference>
<reference evidence="2 3" key="1">
    <citation type="submission" date="2015-09" db="EMBL/GenBank/DDBJ databases">
        <authorList>
            <consortium name="Pathogen Informatics"/>
        </authorList>
    </citation>
    <scope>NUCLEOTIDE SEQUENCE [LARGE SCALE GENOMIC DNA]</scope>
    <source>
        <strain evidence="2 3">2789STDY5834956</strain>
    </source>
</reference>
<keyword evidence="1" id="KW-1133">Transmembrane helix</keyword>
<sequence>MRKKEITMTIKEFMNYTNGDIDLYKIDKLVCNMNKTNYKILVTAVATTLFILTKYNPVFAEGIAQVDKVGNQLLGIAQQVCYWICLIMGIKEIITELLKGDAIHNPSDIMRAIIKYAIAFASVYFMPYLFDMIKTMF</sequence>